<reference evidence="2" key="1">
    <citation type="journal article" date="2011" name="Environ. Microbiol.">
        <title>Time-series analyses of Monterey Bay coastal microbial picoplankton using a 'genome proxy' microarray.</title>
        <authorList>
            <person name="Rich V.I."/>
            <person name="Pham V.D."/>
            <person name="Eppley J."/>
            <person name="Shi Y."/>
            <person name="DeLong E.F."/>
        </authorList>
    </citation>
    <scope>NUCLEOTIDE SEQUENCE</scope>
</reference>
<evidence type="ECO:0000313" key="2">
    <source>
        <dbReference type="EMBL" id="ADI20279.1"/>
    </source>
</evidence>
<evidence type="ECO:0000256" key="1">
    <source>
        <dbReference type="SAM" id="MobiDB-lite"/>
    </source>
</evidence>
<organism evidence="2">
    <name type="scientific">uncultured Sphingobacterium sp. EB080_L08E11</name>
    <dbReference type="NCBI Taxonomy" id="710992"/>
    <lineage>
        <taxon>Bacteria</taxon>
        <taxon>Pseudomonadati</taxon>
        <taxon>Bacteroidota</taxon>
        <taxon>Sphingobacteriia</taxon>
        <taxon>Sphingobacteriales</taxon>
        <taxon>Sphingobacteriaceae</taxon>
        <taxon>Sphingobacterium</taxon>
        <taxon>environmental samples</taxon>
    </lineage>
</organism>
<sequence>MGQPGWLKTSHRKEQTRRTETSKYPEEEKIINDSDSSGERNRNSPNQSCFGKIGVVGPRCEMFHELESTGKLNHRG</sequence>
<accession>E0Y0T8</accession>
<name>E0Y0T8_9SPHI</name>
<dbReference type="AlphaFoldDB" id="E0Y0T8"/>
<feature type="compositionally biased region" description="Basic and acidic residues" evidence="1">
    <location>
        <begin position="12"/>
        <end position="42"/>
    </location>
</feature>
<proteinExistence type="predicted"/>
<feature type="region of interest" description="Disordered" evidence="1">
    <location>
        <begin position="1"/>
        <end position="51"/>
    </location>
</feature>
<protein>
    <submittedName>
        <fullName evidence="2">Uncharacterized protein</fullName>
    </submittedName>
</protein>
<dbReference type="EMBL" id="GU474939">
    <property type="protein sequence ID" value="ADI20279.1"/>
    <property type="molecule type" value="Genomic_DNA"/>
</dbReference>